<sequence length="105" mass="11070">MAWIYLVLAGGLEIVWAYFMKKSEGFSLLTPTIITIVTMIGSFALLSIAMRSLPLGTAYAIWTGIGALGAFVVGIVILGEAATFFRILSVSLILAGIVGLKLSST</sequence>
<reference evidence="11 14" key="2">
    <citation type="submission" date="2018-11" db="EMBL/GenBank/DDBJ databases">
        <title>Genome sequencing and analysis.</title>
        <authorList>
            <person name="Huang Y.-T."/>
        </authorList>
    </citation>
    <scope>NUCLEOTIDE SEQUENCE [LARGE SCALE GENOMIC DNA]</scope>
    <source>
        <strain evidence="11 14">SHIN</strain>
    </source>
</reference>
<keyword evidence="13" id="KW-1185">Reference proteome</keyword>
<evidence type="ECO:0000256" key="4">
    <source>
        <dbReference type="ARBA" id="ARBA00022692"/>
    </source>
</evidence>
<evidence type="ECO:0000256" key="7">
    <source>
        <dbReference type="ARBA" id="ARBA00038151"/>
    </source>
</evidence>
<dbReference type="InterPro" id="IPR000390">
    <property type="entry name" value="Small_drug/metabolite_transptr"/>
</dbReference>
<evidence type="ECO:0000313" key="13">
    <source>
        <dbReference type="Proteomes" id="UP000216188"/>
    </source>
</evidence>
<dbReference type="KEGG" id="ops:A8A54_03390"/>
<evidence type="ECO:0000256" key="5">
    <source>
        <dbReference type="ARBA" id="ARBA00022989"/>
    </source>
</evidence>
<evidence type="ECO:0000313" key="14">
    <source>
        <dbReference type="Proteomes" id="UP000526233"/>
    </source>
</evidence>
<gene>
    <name evidence="11" type="primary">sugE</name>
    <name evidence="12" type="ORF">CEV34_2630</name>
    <name evidence="11" type="ORF">EHE22_09160</name>
</gene>
<reference evidence="12 13" key="1">
    <citation type="submission" date="2017-07" db="EMBL/GenBank/DDBJ databases">
        <title>Phylogenetic study on the rhizospheric bacterium Ochrobactrum sp. A44.</title>
        <authorList>
            <person name="Krzyzanowska D.M."/>
            <person name="Ossowicki A."/>
            <person name="Rajewska M."/>
            <person name="Maciag T."/>
            <person name="Kaczynski Z."/>
            <person name="Czerwicka M."/>
            <person name="Jafra S."/>
        </authorList>
    </citation>
    <scope>NUCLEOTIDE SEQUENCE [LARGE SCALE GENOMIC DNA]</scope>
    <source>
        <strain evidence="12 13">CCUG 30717</strain>
    </source>
</reference>
<evidence type="ECO:0000256" key="2">
    <source>
        <dbReference type="ARBA" id="ARBA00022448"/>
    </source>
</evidence>
<dbReference type="Gene3D" id="1.10.3730.20">
    <property type="match status" value="1"/>
</dbReference>
<dbReference type="Proteomes" id="UP000526233">
    <property type="component" value="Unassembled WGS sequence"/>
</dbReference>
<dbReference type="GeneID" id="93109087"/>
<accession>A0A1A9FII7</accession>
<evidence type="ECO:0000256" key="8">
    <source>
        <dbReference type="ARBA" id="ARBA00039168"/>
    </source>
</evidence>
<comment type="similarity">
    <text evidence="7">Belongs to the drug/metabolite transporter (DMT) superfamily. Small multidrug resistance (SMR) (TC 2.A.7.1) family. Gdx/SugE subfamily.</text>
</comment>
<dbReference type="PANTHER" id="PTHR30561:SF0">
    <property type="entry name" value="GUANIDINIUM EXPORTER"/>
    <property type="match status" value="1"/>
</dbReference>
<keyword evidence="5 10" id="KW-1133">Transmembrane helix</keyword>
<dbReference type="NCBIfam" id="NF008512">
    <property type="entry name" value="PRK11431.1"/>
    <property type="match status" value="1"/>
</dbReference>
<name>A0A1A9FII7_9HYPH</name>
<dbReference type="Pfam" id="PF00893">
    <property type="entry name" value="Multi_Drug_Res"/>
    <property type="match status" value="1"/>
</dbReference>
<dbReference type="EMBL" id="NNRM01000021">
    <property type="protein sequence ID" value="OYR25717.1"/>
    <property type="molecule type" value="Genomic_DNA"/>
</dbReference>
<dbReference type="AlphaFoldDB" id="A0A1A9FII7"/>
<feature type="transmembrane region" description="Helical" evidence="10">
    <location>
        <begin position="58"/>
        <end position="78"/>
    </location>
</feature>
<keyword evidence="2" id="KW-0813">Transport</keyword>
<dbReference type="PANTHER" id="PTHR30561">
    <property type="entry name" value="SMR FAMILY PROTON-DEPENDENT DRUG EFFLUX TRANSPORTER SUGE"/>
    <property type="match status" value="1"/>
</dbReference>
<dbReference type="InterPro" id="IPR045324">
    <property type="entry name" value="Small_multidrug_res"/>
</dbReference>
<dbReference type="STRING" id="419475.A8A54_03390"/>
<dbReference type="RefSeq" id="WP_007874480.1">
    <property type="nucleotide sequence ID" value="NZ_CAXURC020000001.1"/>
</dbReference>
<evidence type="ECO:0000313" key="11">
    <source>
        <dbReference type="EMBL" id="NNV20592.1"/>
    </source>
</evidence>
<dbReference type="EMBL" id="PKQI01000002">
    <property type="protein sequence ID" value="NNV20592.1"/>
    <property type="molecule type" value="Genomic_DNA"/>
</dbReference>
<evidence type="ECO:0000256" key="6">
    <source>
        <dbReference type="ARBA" id="ARBA00023136"/>
    </source>
</evidence>
<keyword evidence="4 9" id="KW-0812">Transmembrane</keyword>
<keyword evidence="3" id="KW-1003">Cell membrane</keyword>
<dbReference type="SUPFAM" id="SSF103481">
    <property type="entry name" value="Multidrug resistance efflux transporter EmrE"/>
    <property type="match status" value="1"/>
</dbReference>
<dbReference type="OrthoDB" id="9808638at2"/>
<dbReference type="Proteomes" id="UP000216188">
    <property type="component" value="Unassembled WGS sequence"/>
</dbReference>
<evidence type="ECO:0000256" key="1">
    <source>
        <dbReference type="ARBA" id="ARBA00004651"/>
    </source>
</evidence>
<evidence type="ECO:0000313" key="12">
    <source>
        <dbReference type="EMBL" id="OYR25717.1"/>
    </source>
</evidence>
<feature type="transmembrane region" description="Helical" evidence="10">
    <location>
        <begin position="84"/>
        <end position="102"/>
    </location>
</feature>
<dbReference type="GO" id="GO:0022857">
    <property type="term" value="F:transmembrane transporter activity"/>
    <property type="evidence" value="ECO:0007669"/>
    <property type="project" value="InterPro"/>
</dbReference>
<dbReference type="GO" id="GO:1990961">
    <property type="term" value="P:xenobiotic detoxification by transmembrane export across the plasma membrane"/>
    <property type="evidence" value="ECO:0007669"/>
    <property type="project" value="UniProtKB-ARBA"/>
</dbReference>
<dbReference type="InterPro" id="IPR037185">
    <property type="entry name" value="EmrE-like"/>
</dbReference>
<evidence type="ECO:0000256" key="10">
    <source>
        <dbReference type="SAM" id="Phobius"/>
    </source>
</evidence>
<evidence type="ECO:0000256" key="3">
    <source>
        <dbReference type="ARBA" id="ARBA00022475"/>
    </source>
</evidence>
<organism evidence="12 13">
    <name type="scientific">Brucella pseudogrignonensis</name>
    <dbReference type="NCBI Taxonomy" id="419475"/>
    <lineage>
        <taxon>Bacteria</taxon>
        <taxon>Pseudomonadati</taxon>
        <taxon>Pseudomonadota</taxon>
        <taxon>Alphaproteobacteria</taxon>
        <taxon>Hyphomicrobiales</taxon>
        <taxon>Brucellaceae</taxon>
        <taxon>Brucella/Ochrobactrum group</taxon>
        <taxon>Brucella</taxon>
    </lineage>
</organism>
<protein>
    <recommendedName>
        <fullName evidence="8">Guanidinium exporter</fullName>
    </recommendedName>
</protein>
<keyword evidence="6 10" id="KW-0472">Membrane</keyword>
<comment type="caution">
    <text evidence="12">The sequence shown here is derived from an EMBL/GenBank/DDBJ whole genome shotgun (WGS) entry which is preliminary data.</text>
</comment>
<evidence type="ECO:0000256" key="9">
    <source>
        <dbReference type="RuleBase" id="RU003942"/>
    </source>
</evidence>
<dbReference type="FunFam" id="1.10.3730.20:FF:000001">
    <property type="entry name" value="Quaternary ammonium compound resistance transporter SugE"/>
    <property type="match status" value="1"/>
</dbReference>
<dbReference type="GO" id="GO:0005886">
    <property type="term" value="C:plasma membrane"/>
    <property type="evidence" value="ECO:0007669"/>
    <property type="project" value="UniProtKB-SubCell"/>
</dbReference>
<proteinExistence type="inferred from homology"/>
<comment type="subcellular location">
    <subcellularLocation>
        <location evidence="1 9">Cell membrane</location>
        <topology evidence="1 9">Multi-pass membrane protein</topology>
    </subcellularLocation>
</comment>
<feature type="transmembrane region" description="Helical" evidence="10">
    <location>
        <begin position="27"/>
        <end position="46"/>
    </location>
</feature>